<comment type="caution">
    <text evidence="1">The sequence shown here is derived from an EMBL/GenBank/DDBJ whole genome shotgun (WGS) entry which is preliminary data.</text>
</comment>
<gene>
    <name evidence="1" type="ORF">EOS_19910</name>
</gene>
<protein>
    <submittedName>
        <fullName evidence="1">Uncharacterized protein</fullName>
    </submittedName>
</protein>
<dbReference type="PATRIC" id="fig|908627.4.peg.4459"/>
<proteinExistence type="predicted"/>
<dbReference type="AlphaFoldDB" id="A0A0J1CV05"/>
<dbReference type="Proteomes" id="UP000035963">
    <property type="component" value="Unassembled WGS sequence"/>
</dbReference>
<dbReference type="EMBL" id="AEJF01000124">
    <property type="protein sequence ID" value="KLU24449.1"/>
    <property type="molecule type" value="Genomic_DNA"/>
</dbReference>
<sequence length="66" mass="7101">MDAVVESMTFIYGEPEGFAIVVARVEAMHGHEGVLTAEPLSVDPNLRNAPILVIARSAAPISRRVE</sequence>
<organism evidence="1 2">
    <name type="scientific">Caballeronia mineralivorans PML1(12)</name>
    <dbReference type="NCBI Taxonomy" id="908627"/>
    <lineage>
        <taxon>Bacteria</taxon>
        <taxon>Pseudomonadati</taxon>
        <taxon>Pseudomonadota</taxon>
        <taxon>Betaproteobacteria</taxon>
        <taxon>Burkholderiales</taxon>
        <taxon>Burkholderiaceae</taxon>
        <taxon>Caballeronia</taxon>
    </lineage>
</organism>
<reference evidence="1 2" key="1">
    <citation type="journal article" date="2015" name="Genome Announc.">
        <title>Draft Genome Sequence of Burkholderia sp. Strain PML1(12), an Ectomycorrhizosphere-Inhabiting Bacterium with Effective Mineral-Weathering Ability.</title>
        <authorList>
            <person name="Uroz S."/>
            <person name="Oger P."/>
        </authorList>
    </citation>
    <scope>NUCLEOTIDE SEQUENCE [LARGE SCALE GENOMIC DNA]</scope>
    <source>
        <strain evidence="2">PML1(12)</strain>
    </source>
</reference>
<evidence type="ECO:0000313" key="1">
    <source>
        <dbReference type="EMBL" id="KLU24449.1"/>
    </source>
</evidence>
<keyword evidence="2" id="KW-1185">Reference proteome</keyword>
<name>A0A0J1CV05_9BURK</name>
<evidence type="ECO:0000313" key="2">
    <source>
        <dbReference type="Proteomes" id="UP000035963"/>
    </source>
</evidence>
<accession>A0A0J1CV05</accession>